<evidence type="ECO:0000313" key="5">
    <source>
        <dbReference type="EMBL" id="MFC4902277.1"/>
    </source>
</evidence>
<dbReference type="Gene3D" id="3.40.50.2000">
    <property type="entry name" value="Glycogen Phosphorylase B"/>
    <property type="match status" value="2"/>
</dbReference>
<protein>
    <recommendedName>
        <fullName evidence="1">D-inositol 3-phosphate glycosyltransferase</fullName>
    </recommendedName>
</protein>
<dbReference type="Pfam" id="PF13579">
    <property type="entry name" value="Glyco_trans_4_4"/>
    <property type="match status" value="1"/>
</dbReference>
<dbReference type="PANTHER" id="PTHR45947:SF3">
    <property type="entry name" value="SULFOQUINOVOSYL TRANSFERASE SQD2"/>
    <property type="match status" value="1"/>
</dbReference>
<keyword evidence="3" id="KW-0808">Transferase</keyword>
<dbReference type="PANTHER" id="PTHR45947">
    <property type="entry name" value="SULFOQUINOVOSYL TRANSFERASE SQD2"/>
    <property type="match status" value="1"/>
</dbReference>
<evidence type="ECO:0000256" key="1">
    <source>
        <dbReference type="ARBA" id="ARBA00021292"/>
    </source>
</evidence>
<dbReference type="CDD" id="cd03794">
    <property type="entry name" value="GT4_WbuB-like"/>
    <property type="match status" value="1"/>
</dbReference>
<sequence length="411" mass="44898">MSPRVTIIGLHFAPEPTGNAPYTSSLAAGLADKGWEVKVITGFPHYPQWQIYDGYSGRVHCERHDNADVLRLRQYVPSRPSLVTRTLMELHFGLKAALADWGDPDVVLLVSPAMFSTALCALAAKFRHRGVPTVTWVQDLYSRGVEESHASAAVVAPVMRAIEGAALSSARRTIVIHDRFRQHVVDRLNVPGERVQVVRNWTHITPQTSVDRDGVRRRLGWAPHRTVVLHAGNMGVKQGLDNVVEAARLAQEQGSLLRFVLMGDGNQRRHLEELGRGVANLQFLGPLPNDEYAAALASADILLVNELAGVKDMSVPSKLTSYFVTGRPVLAAVERESATAGEVEASGAGRVVPSHDPRHLLRAAEEMSVDPAAANALGSHGPDYAAAHLSSEAAMRRWDDLLRSLTQHVRR</sequence>
<gene>
    <name evidence="5" type="ORF">ACFPCS_01690</name>
</gene>
<dbReference type="EMBL" id="JBHSIW010000002">
    <property type="protein sequence ID" value="MFC4902277.1"/>
    <property type="molecule type" value="Genomic_DNA"/>
</dbReference>
<evidence type="ECO:0000256" key="3">
    <source>
        <dbReference type="ARBA" id="ARBA00022679"/>
    </source>
</evidence>
<dbReference type="Pfam" id="PF13692">
    <property type="entry name" value="Glyco_trans_1_4"/>
    <property type="match status" value="1"/>
</dbReference>
<dbReference type="RefSeq" id="WP_277552178.1">
    <property type="nucleotide sequence ID" value="NZ_JARAMH010000023.1"/>
</dbReference>
<evidence type="ECO:0000313" key="6">
    <source>
        <dbReference type="Proteomes" id="UP001595797"/>
    </source>
</evidence>
<accession>A0ABV9TED5</accession>
<evidence type="ECO:0000259" key="4">
    <source>
        <dbReference type="Pfam" id="PF13579"/>
    </source>
</evidence>
<dbReference type="InterPro" id="IPR050194">
    <property type="entry name" value="Glycosyltransferase_grp1"/>
</dbReference>
<keyword evidence="2" id="KW-0328">Glycosyltransferase</keyword>
<organism evidence="5 6">
    <name type="scientific">Kocuria oceani</name>
    <dbReference type="NCBI Taxonomy" id="988827"/>
    <lineage>
        <taxon>Bacteria</taxon>
        <taxon>Bacillati</taxon>
        <taxon>Actinomycetota</taxon>
        <taxon>Actinomycetes</taxon>
        <taxon>Micrococcales</taxon>
        <taxon>Micrococcaceae</taxon>
        <taxon>Kocuria</taxon>
    </lineage>
</organism>
<reference evidence="6" key="1">
    <citation type="journal article" date="2019" name="Int. J. Syst. Evol. Microbiol.">
        <title>The Global Catalogue of Microorganisms (GCM) 10K type strain sequencing project: providing services to taxonomists for standard genome sequencing and annotation.</title>
        <authorList>
            <consortium name="The Broad Institute Genomics Platform"/>
            <consortium name="The Broad Institute Genome Sequencing Center for Infectious Disease"/>
            <person name="Wu L."/>
            <person name="Ma J."/>
        </authorList>
    </citation>
    <scope>NUCLEOTIDE SEQUENCE [LARGE SCALE GENOMIC DNA]</scope>
    <source>
        <strain evidence="6">CGMCC 4.6946</strain>
    </source>
</reference>
<dbReference type="SUPFAM" id="SSF53756">
    <property type="entry name" value="UDP-Glycosyltransferase/glycogen phosphorylase"/>
    <property type="match status" value="1"/>
</dbReference>
<comment type="caution">
    <text evidence="5">The sequence shown here is derived from an EMBL/GenBank/DDBJ whole genome shotgun (WGS) entry which is preliminary data.</text>
</comment>
<dbReference type="Proteomes" id="UP001595797">
    <property type="component" value="Unassembled WGS sequence"/>
</dbReference>
<name>A0ABV9TED5_9MICC</name>
<keyword evidence="6" id="KW-1185">Reference proteome</keyword>
<feature type="domain" description="Glycosyltransferase subfamily 4-like N-terminal" evidence="4">
    <location>
        <begin position="18"/>
        <end position="201"/>
    </location>
</feature>
<evidence type="ECO:0000256" key="2">
    <source>
        <dbReference type="ARBA" id="ARBA00022676"/>
    </source>
</evidence>
<proteinExistence type="predicted"/>
<dbReference type="InterPro" id="IPR028098">
    <property type="entry name" value="Glyco_trans_4-like_N"/>
</dbReference>